<keyword evidence="1" id="KW-0732">Signal</keyword>
<accession>A0AA42LBK4</accession>
<sequence length="172" mass="19797">MKVFNPVKMYLAILMLTPVVGCSSSSSVAKEFNKTEENVKVIKYPISSNFYSECRENKSEKECRKISNIKDYSYQSTKILDELPLEGKILSDSRIKDLNVDNFRFISKGNDIVYSIAEKYVDTDEEAKSEFYLIKINPKIEIEKIGDYYSIDSSGIISYKDEHGKLLKKNLK</sequence>
<organism evidence="2 3">
    <name type="scientific">Acinetobacter courvalinii</name>
    <dbReference type="NCBI Taxonomy" id="280147"/>
    <lineage>
        <taxon>Bacteria</taxon>
        <taxon>Pseudomonadati</taxon>
        <taxon>Pseudomonadota</taxon>
        <taxon>Gammaproteobacteria</taxon>
        <taxon>Moraxellales</taxon>
        <taxon>Moraxellaceae</taxon>
        <taxon>Acinetobacter</taxon>
    </lineage>
</organism>
<gene>
    <name evidence="2" type="ORF">N7644_11140</name>
</gene>
<evidence type="ECO:0000313" key="3">
    <source>
        <dbReference type="Proteomes" id="UP001159329"/>
    </source>
</evidence>
<feature type="chain" id="PRO_5041394131" description="Lipoprotein" evidence="1">
    <location>
        <begin position="30"/>
        <end position="172"/>
    </location>
</feature>
<evidence type="ECO:0008006" key="4">
    <source>
        <dbReference type="Google" id="ProtNLM"/>
    </source>
</evidence>
<reference evidence="2" key="1">
    <citation type="submission" date="2022-09" db="EMBL/GenBank/DDBJ databases">
        <title>Intensive care unit water sources are persistently colonized with multi-drug resistant bacteria and are the site of extensive horizontal gene transfer of antibiotic resistance genes.</title>
        <authorList>
            <person name="Diorio-Toth L."/>
        </authorList>
    </citation>
    <scope>NUCLEOTIDE SEQUENCE</scope>
    <source>
        <strain evidence="2">GD04005</strain>
    </source>
</reference>
<name>A0AA42LBK4_9GAMM</name>
<dbReference type="Proteomes" id="UP001159329">
    <property type="component" value="Unassembled WGS sequence"/>
</dbReference>
<evidence type="ECO:0000256" key="1">
    <source>
        <dbReference type="SAM" id="SignalP"/>
    </source>
</evidence>
<evidence type="ECO:0000313" key="2">
    <source>
        <dbReference type="EMBL" id="MDH0564236.1"/>
    </source>
</evidence>
<protein>
    <recommendedName>
        <fullName evidence="4">Lipoprotein</fullName>
    </recommendedName>
</protein>
<feature type="signal peptide" evidence="1">
    <location>
        <begin position="1"/>
        <end position="29"/>
    </location>
</feature>
<proteinExistence type="predicted"/>
<dbReference type="AlphaFoldDB" id="A0AA42LBK4"/>
<comment type="caution">
    <text evidence="2">The sequence shown here is derived from an EMBL/GenBank/DDBJ whole genome shotgun (WGS) entry which is preliminary data.</text>
</comment>
<dbReference type="EMBL" id="JAOEEO010000002">
    <property type="protein sequence ID" value="MDH0564236.1"/>
    <property type="molecule type" value="Genomic_DNA"/>
</dbReference>